<organism evidence="2 3">
    <name type="scientific">miscellaneous Crenarchaeota group-15 archaeon DG-45</name>
    <dbReference type="NCBI Taxonomy" id="1685127"/>
    <lineage>
        <taxon>Archaea</taxon>
        <taxon>Candidatus Bathyarchaeota</taxon>
        <taxon>MCG-15</taxon>
    </lineage>
</organism>
<name>A0A0M0BNR3_9ARCH</name>
<dbReference type="InterPro" id="IPR036390">
    <property type="entry name" value="WH_DNA-bd_sf"/>
</dbReference>
<dbReference type="PANTHER" id="PTHR38600">
    <property type="entry name" value="TRANSCRIPTIONAL REGULATORY PROTEIN"/>
    <property type="match status" value="1"/>
</dbReference>
<evidence type="ECO:0000313" key="3">
    <source>
        <dbReference type="Proteomes" id="UP000037210"/>
    </source>
</evidence>
<dbReference type="GO" id="GO:0003700">
    <property type="term" value="F:DNA-binding transcription factor activity"/>
    <property type="evidence" value="ECO:0007669"/>
    <property type="project" value="InterPro"/>
</dbReference>
<dbReference type="AlphaFoldDB" id="A0A0M0BNR3"/>
<dbReference type="Pfam" id="PF01022">
    <property type="entry name" value="HTH_5"/>
    <property type="match status" value="1"/>
</dbReference>
<dbReference type="InterPro" id="IPR011991">
    <property type="entry name" value="ArsR-like_HTH"/>
</dbReference>
<gene>
    <name evidence="2" type="ORF">AC482_04900</name>
</gene>
<protein>
    <submittedName>
        <fullName evidence="2">ArsR family transcriptional regulator</fullName>
    </submittedName>
</protein>
<dbReference type="InterPro" id="IPR001845">
    <property type="entry name" value="HTH_ArsR_DNA-bd_dom"/>
</dbReference>
<dbReference type="PANTHER" id="PTHR38600:SF1">
    <property type="entry name" value="TRANSCRIPTIONAL REGULATORY PROTEIN"/>
    <property type="match status" value="1"/>
</dbReference>
<feature type="domain" description="HTH arsR-type" evidence="1">
    <location>
        <begin position="19"/>
        <end position="92"/>
    </location>
</feature>
<dbReference type="CDD" id="cd00090">
    <property type="entry name" value="HTH_ARSR"/>
    <property type="match status" value="1"/>
</dbReference>
<evidence type="ECO:0000313" key="2">
    <source>
        <dbReference type="EMBL" id="KON30059.1"/>
    </source>
</evidence>
<accession>A0A0M0BNR3</accession>
<evidence type="ECO:0000259" key="1">
    <source>
        <dbReference type="SMART" id="SM00418"/>
    </source>
</evidence>
<proteinExistence type="predicted"/>
<dbReference type="InterPro" id="IPR036388">
    <property type="entry name" value="WH-like_DNA-bd_sf"/>
</dbReference>
<dbReference type="Gene3D" id="1.10.10.10">
    <property type="entry name" value="Winged helix-like DNA-binding domain superfamily/Winged helix DNA-binding domain"/>
    <property type="match status" value="1"/>
</dbReference>
<dbReference type="SUPFAM" id="SSF46785">
    <property type="entry name" value="Winged helix' DNA-binding domain"/>
    <property type="match status" value="1"/>
</dbReference>
<dbReference type="Proteomes" id="UP000037210">
    <property type="component" value="Unassembled WGS sequence"/>
</dbReference>
<dbReference type="EMBL" id="LFWZ01000043">
    <property type="protein sequence ID" value="KON30059.1"/>
    <property type="molecule type" value="Genomic_DNA"/>
</dbReference>
<dbReference type="SMART" id="SM00418">
    <property type="entry name" value="HTH_ARSR"/>
    <property type="match status" value="1"/>
</dbReference>
<reference evidence="2 3" key="1">
    <citation type="submission" date="2015-06" db="EMBL/GenBank/DDBJ databases">
        <title>New insights into the roles of widespread benthic archaea in carbon and nitrogen cycling.</title>
        <authorList>
            <person name="Lazar C.S."/>
            <person name="Baker B.J."/>
            <person name="Seitz K.W."/>
            <person name="Hyde A.S."/>
            <person name="Dick G.J."/>
            <person name="Hinrichs K.-U."/>
            <person name="Teske A.P."/>
        </authorList>
    </citation>
    <scope>NUCLEOTIDE SEQUENCE [LARGE SCALE GENOMIC DNA]</scope>
    <source>
        <strain evidence="2">DG-45</strain>
    </source>
</reference>
<comment type="caution">
    <text evidence="2">The sequence shown here is derived from an EMBL/GenBank/DDBJ whole genome shotgun (WGS) entry which is preliminary data.</text>
</comment>
<sequence length="107" mass="12654">MASRNRSFNHLLQWLIAGTRGGVNRARIIRALREAPQNANQLSSLLEVDYRTVRHHLDILEEHGLITSMGERYGKMYFISHNLDESYEDFEEIWNKIGKRLKKRDEE</sequence>